<proteinExistence type="predicted"/>
<evidence type="ECO:0000313" key="3">
    <source>
        <dbReference type="Proteomes" id="UP000298438"/>
    </source>
</evidence>
<evidence type="ECO:0000313" key="2">
    <source>
        <dbReference type="EMBL" id="TFW16835.1"/>
    </source>
</evidence>
<dbReference type="RefSeq" id="WP_135208147.1">
    <property type="nucleotide sequence ID" value="NZ_SPVF01000200.1"/>
</dbReference>
<dbReference type="PROSITE" id="PS51257">
    <property type="entry name" value="PROKAR_LIPOPROTEIN"/>
    <property type="match status" value="1"/>
</dbReference>
<dbReference type="AlphaFoldDB" id="A0A4Y9SB66"/>
<organism evidence="2 3">
    <name type="scientific">Zemynaea arenosa</name>
    <dbReference type="NCBI Taxonomy" id="2561931"/>
    <lineage>
        <taxon>Bacteria</taxon>
        <taxon>Pseudomonadati</taxon>
        <taxon>Pseudomonadota</taxon>
        <taxon>Betaproteobacteria</taxon>
        <taxon>Burkholderiales</taxon>
        <taxon>Oxalobacteraceae</taxon>
        <taxon>Telluria group</taxon>
        <taxon>Zemynaea</taxon>
    </lineage>
</organism>
<keyword evidence="1" id="KW-0732">Signal</keyword>
<evidence type="ECO:0000256" key="1">
    <source>
        <dbReference type="SAM" id="SignalP"/>
    </source>
</evidence>
<comment type="caution">
    <text evidence="2">The sequence shown here is derived from an EMBL/GenBank/DDBJ whole genome shotgun (WGS) entry which is preliminary data.</text>
</comment>
<accession>A0A4Y9SB66</accession>
<gene>
    <name evidence="2" type="ORF">E4L96_15630</name>
</gene>
<keyword evidence="3" id="KW-1185">Reference proteome</keyword>
<dbReference type="OrthoDB" id="5292716at2"/>
<dbReference type="EMBL" id="SPVF01000200">
    <property type="protein sequence ID" value="TFW16835.1"/>
    <property type="molecule type" value="Genomic_DNA"/>
</dbReference>
<sequence length="265" mass="28288">MTARTLLALVASTACSAYAADIPAVANPNAPLTVALPASLAEGGWFTSAELGAITTSGNTSGTSVSGKIDARHETPDWSNEYIASGFFKEDDVTDEHGQRHSQRAAERWALSAKAAYKLLGEGKRAFVLGSYVNDKFGAYTTYSSLAVGHGAQWYKSDDKTLDVELGPGYFRGQRAGTEDTESGLTVRGAAQFKWALSASAWFVQTLSVERGTSNMHSIGETSLTTKINDTMQLKAGFSARNDTNVPADKKNTDTQTSLTVVYSF</sequence>
<dbReference type="Proteomes" id="UP000298438">
    <property type="component" value="Unassembled WGS sequence"/>
</dbReference>
<dbReference type="InterPro" id="IPR007433">
    <property type="entry name" value="DUF481"/>
</dbReference>
<feature type="signal peptide" evidence="1">
    <location>
        <begin position="1"/>
        <end position="19"/>
    </location>
</feature>
<reference evidence="2 3" key="1">
    <citation type="submission" date="2019-03" db="EMBL/GenBank/DDBJ databases">
        <title>Draft Genome Sequence of Massilia arenosa sp. nov., a Novel Massilia Species Isolated from a Sandy-loam Maize Soil.</title>
        <authorList>
            <person name="Raths R."/>
            <person name="Peta V."/>
            <person name="Bucking H."/>
        </authorList>
    </citation>
    <scope>NUCLEOTIDE SEQUENCE [LARGE SCALE GENOMIC DNA]</scope>
    <source>
        <strain evidence="2 3">MC02</strain>
    </source>
</reference>
<dbReference type="Pfam" id="PF04338">
    <property type="entry name" value="DUF481"/>
    <property type="match status" value="1"/>
</dbReference>
<name>A0A4Y9SB66_9BURK</name>
<feature type="chain" id="PRO_5021207735" evidence="1">
    <location>
        <begin position="20"/>
        <end position="265"/>
    </location>
</feature>
<protein>
    <submittedName>
        <fullName evidence="2">DUF481 domain-containing protein</fullName>
    </submittedName>
</protein>